<evidence type="ECO:0000313" key="3">
    <source>
        <dbReference type="Proteomes" id="UP000603865"/>
    </source>
</evidence>
<accession>A0A918CJ41</accession>
<proteinExistence type="predicted"/>
<comment type="caution">
    <text evidence="2">The sequence shown here is derived from an EMBL/GenBank/DDBJ whole genome shotgun (WGS) entry which is preliminary data.</text>
</comment>
<reference evidence="2" key="1">
    <citation type="journal article" date="2014" name="Int. J. Syst. Evol. Microbiol.">
        <title>Complete genome sequence of Corynebacterium casei LMG S-19264T (=DSM 44701T), isolated from a smear-ripened cheese.</title>
        <authorList>
            <consortium name="US DOE Joint Genome Institute (JGI-PGF)"/>
            <person name="Walter F."/>
            <person name="Albersmeier A."/>
            <person name="Kalinowski J."/>
            <person name="Ruckert C."/>
        </authorList>
    </citation>
    <scope>NUCLEOTIDE SEQUENCE</scope>
    <source>
        <strain evidence="2">JCM 31311</strain>
    </source>
</reference>
<dbReference type="Proteomes" id="UP000603865">
    <property type="component" value="Unassembled WGS sequence"/>
</dbReference>
<gene>
    <name evidence="2" type="ORF">GCM10008957_43230</name>
</gene>
<evidence type="ECO:0000313" key="2">
    <source>
        <dbReference type="EMBL" id="GGR27220.1"/>
    </source>
</evidence>
<dbReference type="RefSeq" id="WP_189092590.1">
    <property type="nucleotide sequence ID" value="NZ_BMQL01000040.1"/>
</dbReference>
<keyword evidence="1" id="KW-0812">Transmembrane</keyword>
<dbReference type="AlphaFoldDB" id="A0A918CJ41"/>
<evidence type="ECO:0000256" key="1">
    <source>
        <dbReference type="SAM" id="Phobius"/>
    </source>
</evidence>
<name>A0A918CJ41_9DEIO</name>
<keyword evidence="3" id="KW-1185">Reference proteome</keyword>
<keyword evidence="1" id="KW-0472">Membrane</keyword>
<reference evidence="2" key="2">
    <citation type="submission" date="2020-09" db="EMBL/GenBank/DDBJ databases">
        <authorList>
            <person name="Sun Q."/>
            <person name="Ohkuma M."/>
        </authorList>
    </citation>
    <scope>NUCLEOTIDE SEQUENCE</scope>
    <source>
        <strain evidence="2">JCM 31311</strain>
    </source>
</reference>
<keyword evidence="1" id="KW-1133">Transmembrane helix</keyword>
<sequence length="139" mass="15383">MRASSWVLLLIGALLTVGLLAWLLTERRWAGSLYCIERPGTLWNGLTALPPGLTPECPDSQSYRQEVRTRFSRVERYRADGWNPRALLPLLKQGGYRQTTDDDVAPGNYAAFLSGPGGTLQYLATRQAGQTVFTLSGRP</sequence>
<protein>
    <submittedName>
        <fullName evidence="2">Uncharacterized protein</fullName>
    </submittedName>
</protein>
<feature type="transmembrane region" description="Helical" evidence="1">
    <location>
        <begin position="6"/>
        <end position="24"/>
    </location>
</feature>
<dbReference type="EMBL" id="BMQL01000040">
    <property type="protein sequence ID" value="GGR27220.1"/>
    <property type="molecule type" value="Genomic_DNA"/>
</dbReference>
<organism evidence="2 3">
    <name type="scientific">Deinococcus ruber</name>
    <dbReference type="NCBI Taxonomy" id="1848197"/>
    <lineage>
        <taxon>Bacteria</taxon>
        <taxon>Thermotogati</taxon>
        <taxon>Deinococcota</taxon>
        <taxon>Deinococci</taxon>
        <taxon>Deinococcales</taxon>
        <taxon>Deinococcaceae</taxon>
        <taxon>Deinococcus</taxon>
    </lineage>
</organism>